<protein>
    <submittedName>
        <fullName evidence="2">Uncharacterized protein</fullName>
    </submittedName>
</protein>
<keyword evidence="3" id="KW-1185">Reference proteome</keyword>
<evidence type="ECO:0000313" key="2">
    <source>
        <dbReference type="EMBL" id="CAD2213973.1"/>
    </source>
</evidence>
<feature type="region of interest" description="Disordered" evidence="1">
    <location>
        <begin position="53"/>
        <end position="73"/>
    </location>
</feature>
<dbReference type="VEuPathDB" id="TriTrypDB:ADEAN_000141700"/>
<accession>A0A7G2C5E3</accession>
<proteinExistence type="predicted"/>
<dbReference type="EMBL" id="LR877146">
    <property type="protein sequence ID" value="CAD2213973.1"/>
    <property type="molecule type" value="Genomic_DNA"/>
</dbReference>
<reference evidence="2 3" key="1">
    <citation type="submission" date="2020-08" db="EMBL/GenBank/DDBJ databases">
        <authorList>
            <person name="Newling K."/>
            <person name="Davey J."/>
            <person name="Forrester S."/>
        </authorList>
    </citation>
    <scope>NUCLEOTIDE SEQUENCE [LARGE SCALE GENOMIC DNA]</scope>
    <source>
        <strain evidence="3">Crithidia deanei Carvalho (ATCC PRA-265)</strain>
    </source>
</reference>
<evidence type="ECO:0000313" key="3">
    <source>
        <dbReference type="Proteomes" id="UP000515908"/>
    </source>
</evidence>
<feature type="compositionally biased region" description="Polar residues" evidence="1">
    <location>
        <begin position="121"/>
        <end position="136"/>
    </location>
</feature>
<feature type="compositionally biased region" description="Basic residues" evidence="1">
    <location>
        <begin position="110"/>
        <end position="119"/>
    </location>
</feature>
<gene>
    <name evidence="2" type="ORF">ADEAN_000141700</name>
</gene>
<dbReference type="Proteomes" id="UP000515908">
    <property type="component" value="Chromosome 02"/>
</dbReference>
<evidence type="ECO:0000256" key="1">
    <source>
        <dbReference type="SAM" id="MobiDB-lite"/>
    </source>
</evidence>
<dbReference type="AlphaFoldDB" id="A0A7G2C5E3"/>
<feature type="region of interest" description="Disordered" evidence="1">
    <location>
        <begin position="1"/>
        <end position="38"/>
    </location>
</feature>
<organism evidence="2 3">
    <name type="scientific">Angomonas deanei</name>
    <dbReference type="NCBI Taxonomy" id="59799"/>
    <lineage>
        <taxon>Eukaryota</taxon>
        <taxon>Discoba</taxon>
        <taxon>Euglenozoa</taxon>
        <taxon>Kinetoplastea</taxon>
        <taxon>Metakinetoplastina</taxon>
        <taxon>Trypanosomatida</taxon>
        <taxon>Trypanosomatidae</taxon>
        <taxon>Strigomonadinae</taxon>
        <taxon>Angomonas</taxon>
    </lineage>
</organism>
<feature type="compositionally biased region" description="Low complexity" evidence="1">
    <location>
        <begin position="191"/>
        <end position="205"/>
    </location>
</feature>
<sequence>MSFSLPSVTDTLAYKDDKKGSSSGSSDKSSKDVRRPVVDTEVCEELVGLTRSAHTLPLIKDRRPSTPPQSHPTFAPLVAFASIESNMRSTPITSSHTVVKKSPFFQRQIKKLSKNRKKSASSDGSSRELSPSTEVSRSMPDLVQKASSDTFINDKTRHTARRGSLDWKPTPPSTALPHKTGAFHRRSSTFTSMSTNNVSESSNSTRHSSDNRREAPVVTFTSPAETRATTAETTLAYDGILFTDTARSSYALTAEEYDIFISTLKDTIPRRVGKFSSSV</sequence>
<feature type="compositionally biased region" description="Polar residues" evidence="1">
    <location>
        <begin position="1"/>
        <end position="10"/>
    </location>
</feature>
<feature type="compositionally biased region" description="Basic and acidic residues" evidence="1">
    <location>
        <begin position="28"/>
        <end position="38"/>
    </location>
</feature>
<name>A0A7G2C5E3_9TRYP</name>
<feature type="region of interest" description="Disordered" evidence="1">
    <location>
        <begin position="110"/>
        <end position="214"/>
    </location>
</feature>